<proteinExistence type="predicted"/>
<comment type="caution">
    <text evidence="2">The sequence shown here is derived from an EMBL/GenBank/DDBJ whole genome shotgun (WGS) entry which is preliminary data.</text>
</comment>
<keyword evidence="3" id="KW-1185">Reference proteome</keyword>
<dbReference type="Gene3D" id="1.20.120.490">
    <property type="entry name" value="Hypothetical protein TM1646-like domain"/>
    <property type="match status" value="1"/>
</dbReference>
<dbReference type="EMBL" id="MKIE01000009">
    <property type="protein sequence ID" value="OHW61663.1"/>
    <property type="molecule type" value="Genomic_DNA"/>
</dbReference>
<evidence type="ECO:0000256" key="1">
    <source>
        <dbReference type="SAM" id="MobiDB-lite"/>
    </source>
</evidence>
<dbReference type="STRING" id="39480.EUAN_19830"/>
<dbReference type="InterPro" id="IPR024042">
    <property type="entry name" value="TM1646-like_dom_sf"/>
</dbReference>
<evidence type="ECO:0000313" key="3">
    <source>
        <dbReference type="Proteomes" id="UP000180254"/>
    </source>
</evidence>
<evidence type="ECO:0008006" key="4">
    <source>
        <dbReference type="Google" id="ProtNLM"/>
    </source>
</evidence>
<dbReference type="Proteomes" id="UP000180254">
    <property type="component" value="Unassembled WGS sequence"/>
</dbReference>
<dbReference type="AlphaFoldDB" id="A0A1S1V4U6"/>
<name>A0A1S1V4U6_9FIRM</name>
<feature type="region of interest" description="Disordered" evidence="1">
    <location>
        <begin position="1"/>
        <end position="34"/>
    </location>
</feature>
<accession>A0A1S1V4U6</accession>
<reference evidence="2 3" key="1">
    <citation type="submission" date="2016-09" db="EMBL/GenBank/DDBJ databases">
        <title>Genome sequence of Eubacterium angustum.</title>
        <authorList>
            <person name="Poehlein A."/>
            <person name="Daniel R."/>
        </authorList>
    </citation>
    <scope>NUCLEOTIDE SEQUENCE [LARGE SCALE GENOMIC DNA]</scope>
    <source>
        <strain evidence="2 3">DSM 1989</strain>
    </source>
</reference>
<sequence>MENIRGVGSAPRHQEVLSSQNSVNNNSDKKEITAQKSGFAQKFEKIKSDEVRTKLEGIFEKINEKADILKDNLSLKNVIEYKKLVREFMKVATENSNVFSQNSFLDRRGRHRVHSMIKNVDRELNSLTNEFTKSPLQHTKILGSIDAIKGLIVDIMT</sequence>
<organism evidence="2 3">
    <name type="scientific">Andreesenia angusta</name>
    <dbReference type="NCBI Taxonomy" id="39480"/>
    <lineage>
        <taxon>Bacteria</taxon>
        <taxon>Bacillati</taxon>
        <taxon>Bacillota</taxon>
        <taxon>Tissierellia</taxon>
        <taxon>Tissierellales</taxon>
        <taxon>Gottschalkiaceae</taxon>
        <taxon>Andreesenia</taxon>
    </lineage>
</organism>
<protein>
    <recommendedName>
        <fullName evidence="4">DUF327 domain-containing protein</fullName>
    </recommendedName>
</protein>
<dbReference type="SUPFAM" id="SSF158397">
    <property type="entry name" value="TM1646-like"/>
    <property type="match status" value="1"/>
</dbReference>
<dbReference type="Pfam" id="PF03885">
    <property type="entry name" value="DUF327"/>
    <property type="match status" value="1"/>
</dbReference>
<dbReference type="InterPro" id="IPR005585">
    <property type="entry name" value="DUF327"/>
</dbReference>
<gene>
    <name evidence="2" type="ORF">EUAN_19830</name>
</gene>
<evidence type="ECO:0000313" key="2">
    <source>
        <dbReference type="EMBL" id="OHW61663.1"/>
    </source>
</evidence>
<dbReference type="RefSeq" id="WP_169817377.1">
    <property type="nucleotide sequence ID" value="NZ_MKIE01000009.1"/>
</dbReference>